<reference evidence="2" key="1">
    <citation type="submission" date="2021-01" db="EMBL/GenBank/DDBJ databases">
        <title>Caligus Genome Assembly.</title>
        <authorList>
            <person name="Gallardo-Escarate C."/>
        </authorList>
    </citation>
    <scope>NUCLEOTIDE SEQUENCE [LARGE SCALE GENOMIC DNA]</scope>
</reference>
<name>A0A7T8JTW8_CALRO</name>
<sequence>MKYGRGWKSNAGSSFRGMKTSDKTKVLDFALLNTKALIAKKLAKHEPIRPGEIRGILLGAAGRYAAFSLKIPSLDGSSWTFAAELIKCYRLKVIAFTKF</sequence>
<dbReference type="AlphaFoldDB" id="A0A7T8JTW8"/>
<proteinExistence type="predicted"/>
<gene>
    <name evidence="1" type="ORF">FKW44_024492</name>
</gene>
<evidence type="ECO:0000313" key="1">
    <source>
        <dbReference type="EMBL" id="QQP33201.1"/>
    </source>
</evidence>
<keyword evidence="2" id="KW-1185">Reference proteome</keyword>
<dbReference type="EMBL" id="CP045908">
    <property type="protein sequence ID" value="QQP33201.1"/>
    <property type="molecule type" value="Genomic_DNA"/>
</dbReference>
<organism evidence="1 2">
    <name type="scientific">Caligus rogercresseyi</name>
    <name type="common">Sea louse</name>
    <dbReference type="NCBI Taxonomy" id="217165"/>
    <lineage>
        <taxon>Eukaryota</taxon>
        <taxon>Metazoa</taxon>
        <taxon>Ecdysozoa</taxon>
        <taxon>Arthropoda</taxon>
        <taxon>Crustacea</taxon>
        <taxon>Multicrustacea</taxon>
        <taxon>Hexanauplia</taxon>
        <taxon>Copepoda</taxon>
        <taxon>Siphonostomatoida</taxon>
        <taxon>Caligidae</taxon>
        <taxon>Caligus</taxon>
    </lineage>
</organism>
<evidence type="ECO:0000313" key="2">
    <source>
        <dbReference type="Proteomes" id="UP000595437"/>
    </source>
</evidence>
<accession>A0A7T8JTW8</accession>
<dbReference type="Proteomes" id="UP000595437">
    <property type="component" value="Chromosome 19"/>
</dbReference>
<protein>
    <submittedName>
        <fullName evidence="1">Uncharacterized protein</fullName>
    </submittedName>
</protein>